<accession>A0A1D6E8S9</accession>
<dbReference type="AlphaFoldDB" id="A0A1D6E8S9"/>
<dbReference type="OrthoDB" id="692521at2759"/>
<reference evidence="1" key="1">
    <citation type="submission" date="2015-12" db="EMBL/GenBank/DDBJ databases">
        <title>Update maize B73 reference genome by single molecule sequencing technologies.</title>
        <authorList>
            <consortium name="Maize Genome Sequencing Project"/>
            <person name="Ware D."/>
        </authorList>
    </citation>
    <scope>NUCLEOTIDE SEQUENCE [LARGE SCALE GENOMIC DNA]</scope>
    <source>
        <tissue evidence="1">Seedling</tissue>
    </source>
</reference>
<dbReference type="ExpressionAtlas" id="A0A1D6E8S9">
    <property type="expression patterns" value="baseline and differential"/>
</dbReference>
<dbReference type="PaxDb" id="4577-GRMZM2G060712_P01"/>
<name>A0A1D6E8S9_MAIZE</name>
<dbReference type="PANTHER" id="PTHR46932:SF4">
    <property type="entry name" value="ATFP4"/>
    <property type="match status" value="1"/>
</dbReference>
<sequence>MKQKIVIKVCMPCDKCRSKAMGLAAKAGANKMGITGDGRDQLEVEGDDIDTVCLVNCLRKKVGRADIVKVEEVKPAEKKPPEEKEKEKPAEAVPLPYCWYPNPNYYHYYHYQW</sequence>
<dbReference type="IntAct" id="A0A1D6E8S9">
    <property type="interactions" value="2"/>
</dbReference>
<evidence type="ECO:0000313" key="1">
    <source>
        <dbReference type="EMBL" id="ONM16812.1"/>
    </source>
</evidence>
<protein>
    <submittedName>
        <fullName evidence="1">Copper transport protein family</fullName>
    </submittedName>
</protein>
<dbReference type="PANTHER" id="PTHR46932">
    <property type="entry name" value="HEAVY METAL-ASSOCIATED ISOPRENYLATED PLANT PROTEIN 47"/>
    <property type="match status" value="1"/>
</dbReference>
<dbReference type="SMR" id="A0A1D6E8S9"/>
<dbReference type="OMA" id="PRYAVHY"/>
<dbReference type="InterPro" id="IPR042885">
    <property type="entry name" value="HIPP47/16"/>
</dbReference>
<dbReference type="eggNOG" id="KOG0017">
    <property type="taxonomic scope" value="Eukaryota"/>
</dbReference>
<dbReference type="EMBL" id="CM007648">
    <property type="protein sequence ID" value="ONM16812.1"/>
    <property type="molecule type" value="Genomic_DNA"/>
</dbReference>
<dbReference type="InParanoid" id="A0A1D6E8S9"/>
<dbReference type="Gene3D" id="3.30.70.100">
    <property type="match status" value="1"/>
</dbReference>
<dbReference type="KEGG" id="zma:103646338"/>
<gene>
    <name evidence="1" type="ORF">ZEAMMB73_Zm00001d003358</name>
</gene>
<organism evidence="1">
    <name type="scientific">Zea mays</name>
    <name type="common">Maize</name>
    <dbReference type="NCBI Taxonomy" id="4577"/>
    <lineage>
        <taxon>Eukaryota</taxon>
        <taxon>Viridiplantae</taxon>
        <taxon>Streptophyta</taxon>
        <taxon>Embryophyta</taxon>
        <taxon>Tracheophyta</taxon>
        <taxon>Spermatophyta</taxon>
        <taxon>Magnoliopsida</taxon>
        <taxon>Liliopsida</taxon>
        <taxon>Poales</taxon>
        <taxon>Poaceae</taxon>
        <taxon>PACMAD clade</taxon>
        <taxon>Panicoideae</taxon>
        <taxon>Andropogonodae</taxon>
        <taxon>Andropogoneae</taxon>
        <taxon>Tripsacinae</taxon>
        <taxon>Zea</taxon>
    </lineage>
</organism>
<proteinExistence type="predicted"/>